<keyword evidence="2" id="KW-0472">Membrane</keyword>
<keyword evidence="2" id="KW-1133">Transmembrane helix</keyword>
<protein>
    <submittedName>
        <fullName evidence="3">Uncharacterized protein</fullName>
    </submittedName>
</protein>
<evidence type="ECO:0000313" key="3">
    <source>
        <dbReference type="EMBL" id="KIK23677.1"/>
    </source>
</evidence>
<accession>A0A0C9ZMR9</accession>
<evidence type="ECO:0000256" key="1">
    <source>
        <dbReference type="SAM" id="MobiDB-lite"/>
    </source>
</evidence>
<dbReference type="HOGENOM" id="CLU_2373594_0_0_1"/>
<dbReference type="AlphaFoldDB" id="A0A0C9ZMR9"/>
<reference evidence="4" key="2">
    <citation type="submission" date="2015-01" db="EMBL/GenBank/DDBJ databases">
        <title>Evolutionary Origins and Diversification of the Mycorrhizal Mutualists.</title>
        <authorList>
            <consortium name="DOE Joint Genome Institute"/>
            <consortium name="Mycorrhizal Genomics Consortium"/>
            <person name="Kohler A."/>
            <person name="Kuo A."/>
            <person name="Nagy L.G."/>
            <person name="Floudas D."/>
            <person name="Copeland A."/>
            <person name="Barry K.W."/>
            <person name="Cichocki N."/>
            <person name="Veneault-Fourrey C."/>
            <person name="LaButti K."/>
            <person name="Lindquist E.A."/>
            <person name="Lipzen A."/>
            <person name="Lundell T."/>
            <person name="Morin E."/>
            <person name="Murat C."/>
            <person name="Riley R."/>
            <person name="Ohm R."/>
            <person name="Sun H."/>
            <person name="Tunlid A."/>
            <person name="Henrissat B."/>
            <person name="Grigoriev I.V."/>
            <person name="Hibbett D.S."/>
            <person name="Martin F."/>
        </authorList>
    </citation>
    <scope>NUCLEOTIDE SEQUENCE [LARGE SCALE GENOMIC DNA]</scope>
    <source>
        <strain evidence="4">441</strain>
    </source>
</reference>
<dbReference type="EMBL" id="KN833724">
    <property type="protein sequence ID" value="KIK23677.1"/>
    <property type="molecule type" value="Genomic_DNA"/>
</dbReference>
<name>A0A0C9ZMR9_9AGAM</name>
<evidence type="ECO:0000256" key="2">
    <source>
        <dbReference type="SAM" id="Phobius"/>
    </source>
</evidence>
<evidence type="ECO:0000313" key="4">
    <source>
        <dbReference type="Proteomes" id="UP000054018"/>
    </source>
</evidence>
<feature type="region of interest" description="Disordered" evidence="1">
    <location>
        <begin position="1"/>
        <end position="20"/>
    </location>
</feature>
<keyword evidence="2" id="KW-0812">Transmembrane</keyword>
<dbReference type="Proteomes" id="UP000054018">
    <property type="component" value="Unassembled WGS sequence"/>
</dbReference>
<sequence length="95" mass="10216">MHRWDAGSTEVAKDDSSGDAPSFMIIALPPLVFFLVTIVLSVFTCIKELSATNCSISGKRTSKTTAALQHDLRVASLEFAGPLISTWNSCTGLRL</sequence>
<proteinExistence type="predicted"/>
<gene>
    <name evidence="3" type="ORF">PISMIDRAFT_679135</name>
</gene>
<organism evidence="3 4">
    <name type="scientific">Pisolithus microcarpus 441</name>
    <dbReference type="NCBI Taxonomy" id="765257"/>
    <lineage>
        <taxon>Eukaryota</taxon>
        <taxon>Fungi</taxon>
        <taxon>Dikarya</taxon>
        <taxon>Basidiomycota</taxon>
        <taxon>Agaricomycotina</taxon>
        <taxon>Agaricomycetes</taxon>
        <taxon>Agaricomycetidae</taxon>
        <taxon>Boletales</taxon>
        <taxon>Sclerodermatineae</taxon>
        <taxon>Pisolithaceae</taxon>
        <taxon>Pisolithus</taxon>
    </lineage>
</organism>
<feature type="transmembrane region" description="Helical" evidence="2">
    <location>
        <begin position="20"/>
        <end position="43"/>
    </location>
</feature>
<reference evidence="3 4" key="1">
    <citation type="submission" date="2014-04" db="EMBL/GenBank/DDBJ databases">
        <authorList>
            <consortium name="DOE Joint Genome Institute"/>
            <person name="Kuo A."/>
            <person name="Kohler A."/>
            <person name="Costa M.D."/>
            <person name="Nagy L.G."/>
            <person name="Floudas D."/>
            <person name="Copeland A."/>
            <person name="Barry K.W."/>
            <person name="Cichocki N."/>
            <person name="Veneault-Fourrey C."/>
            <person name="LaButti K."/>
            <person name="Lindquist E.A."/>
            <person name="Lipzen A."/>
            <person name="Lundell T."/>
            <person name="Morin E."/>
            <person name="Murat C."/>
            <person name="Sun H."/>
            <person name="Tunlid A."/>
            <person name="Henrissat B."/>
            <person name="Grigoriev I.V."/>
            <person name="Hibbett D.S."/>
            <person name="Martin F."/>
            <person name="Nordberg H.P."/>
            <person name="Cantor M.N."/>
            <person name="Hua S.X."/>
        </authorList>
    </citation>
    <scope>NUCLEOTIDE SEQUENCE [LARGE SCALE GENOMIC DNA]</scope>
    <source>
        <strain evidence="3 4">441</strain>
    </source>
</reference>
<keyword evidence="4" id="KW-1185">Reference proteome</keyword>